<dbReference type="AlphaFoldDB" id="A0A382VWU1"/>
<dbReference type="EMBL" id="UINC01155217">
    <property type="protein sequence ID" value="SVD50944.1"/>
    <property type="molecule type" value="Genomic_DNA"/>
</dbReference>
<accession>A0A382VWU1</accession>
<sequence>MKSKGETMTLQRAINWVIYNGATHPTTGISVARWAAMVAHIRREYTLPVW</sequence>
<organism evidence="1">
    <name type="scientific">marine metagenome</name>
    <dbReference type="NCBI Taxonomy" id="408172"/>
    <lineage>
        <taxon>unclassified sequences</taxon>
        <taxon>metagenomes</taxon>
        <taxon>ecological metagenomes</taxon>
    </lineage>
</organism>
<reference evidence="1" key="1">
    <citation type="submission" date="2018-05" db="EMBL/GenBank/DDBJ databases">
        <authorList>
            <person name="Lanie J.A."/>
            <person name="Ng W.-L."/>
            <person name="Kazmierczak K.M."/>
            <person name="Andrzejewski T.M."/>
            <person name="Davidsen T.M."/>
            <person name="Wayne K.J."/>
            <person name="Tettelin H."/>
            <person name="Glass J.I."/>
            <person name="Rusch D."/>
            <person name="Podicherti R."/>
            <person name="Tsui H.-C.T."/>
            <person name="Winkler M.E."/>
        </authorList>
    </citation>
    <scope>NUCLEOTIDE SEQUENCE</scope>
</reference>
<gene>
    <name evidence="1" type="ORF">METZ01_LOCUS403798</name>
</gene>
<proteinExistence type="predicted"/>
<evidence type="ECO:0000313" key="1">
    <source>
        <dbReference type="EMBL" id="SVD50944.1"/>
    </source>
</evidence>
<protein>
    <submittedName>
        <fullName evidence="1">Uncharacterized protein</fullName>
    </submittedName>
</protein>
<name>A0A382VWU1_9ZZZZ</name>